<feature type="signal peptide" evidence="6">
    <location>
        <begin position="1"/>
        <end position="22"/>
    </location>
</feature>
<evidence type="ECO:0000313" key="9">
    <source>
        <dbReference type="EMBL" id="SFQ73624.1"/>
    </source>
</evidence>
<accession>A0A1I6AY58</accession>
<feature type="domain" description="SusD-like N-terminal" evidence="8">
    <location>
        <begin position="91"/>
        <end position="238"/>
    </location>
</feature>
<dbReference type="AlphaFoldDB" id="A0A1I6AY58"/>
<dbReference type="InterPro" id="IPR012944">
    <property type="entry name" value="SusD_RagB_dom"/>
</dbReference>
<evidence type="ECO:0000259" key="8">
    <source>
        <dbReference type="Pfam" id="PF14322"/>
    </source>
</evidence>
<dbReference type="Proteomes" id="UP000199029">
    <property type="component" value="Unassembled WGS sequence"/>
</dbReference>
<keyword evidence="3 6" id="KW-0732">Signal</keyword>
<dbReference type="Pfam" id="PF14322">
    <property type="entry name" value="SusD-like_3"/>
    <property type="match status" value="1"/>
</dbReference>
<evidence type="ECO:0000256" key="2">
    <source>
        <dbReference type="ARBA" id="ARBA00006275"/>
    </source>
</evidence>
<sequence>MFNSKFQRLALCALLLSAASGCDVLTQDVPSALTAEDAFANPDRIANSVIGMYDQLQNAEFLGGRALIYSDIRSDDTNPAAFFGGIGTFTANANDGTVLLAWTGGYRTLYGANFFLQEIAKNPGKVSAPLEAQYIGEAKFIRGLVYFHLVNLFAQPYNFTADASHPGVILQLTAPDAASAFDPSQAKPRSTVREVYTQIESDLNDAITGLPETYPTAFERTGRATKDAARTLLSRVYLYQGRYADAARLAGEVITGNRHTLAATPDVPFRLATFNNPESIFSVAMNASDNPNTNNALGQHYRSRAGSGDISVNPYALIPVTSFPLDDRRRLLLLSPTTPPTSTTTPVVLTQKYREASGDYVPIARYAETLLNRAEGLAQTATNVSAEAITLLNLVRDRSKPATSPSYSASNFADKSALIEAILLERRLELAFEGHRLYDLFRYKRSSSRVAYGAERAVLPIPLVDTQQNPNLVQNPGY</sequence>
<keyword evidence="4" id="KW-0472">Membrane</keyword>
<dbReference type="PROSITE" id="PS51257">
    <property type="entry name" value="PROKAR_LIPOPROTEIN"/>
    <property type="match status" value="1"/>
</dbReference>
<dbReference type="SUPFAM" id="SSF48452">
    <property type="entry name" value="TPR-like"/>
    <property type="match status" value="1"/>
</dbReference>
<dbReference type="InterPro" id="IPR033985">
    <property type="entry name" value="SusD-like_N"/>
</dbReference>
<dbReference type="GO" id="GO:0009279">
    <property type="term" value="C:cell outer membrane"/>
    <property type="evidence" value="ECO:0007669"/>
    <property type="project" value="UniProtKB-SubCell"/>
</dbReference>
<reference evidence="10" key="1">
    <citation type="submission" date="2016-10" db="EMBL/GenBank/DDBJ databases">
        <authorList>
            <person name="Varghese N."/>
            <person name="Submissions S."/>
        </authorList>
    </citation>
    <scope>NUCLEOTIDE SEQUENCE [LARGE SCALE GENOMIC DNA]</scope>
    <source>
        <strain evidence="10">OR362-8,ATCC BAA-1266,JCM 13504</strain>
    </source>
</reference>
<evidence type="ECO:0000256" key="6">
    <source>
        <dbReference type="SAM" id="SignalP"/>
    </source>
</evidence>
<dbReference type="InterPro" id="IPR011990">
    <property type="entry name" value="TPR-like_helical_dom_sf"/>
</dbReference>
<feature type="domain" description="RagB/SusD" evidence="7">
    <location>
        <begin position="353"/>
        <end position="447"/>
    </location>
</feature>
<gene>
    <name evidence="9" type="ORF">SAMN04515668_4035</name>
</gene>
<proteinExistence type="inferred from homology"/>
<organism evidence="9 10">
    <name type="scientific">Hymenobacter arizonensis</name>
    <name type="common">Siccationidurans arizonensis</name>
    <dbReference type="NCBI Taxonomy" id="1227077"/>
    <lineage>
        <taxon>Bacteria</taxon>
        <taxon>Pseudomonadati</taxon>
        <taxon>Bacteroidota</taxon>
        <taxon>Cytophagia</taxon>
        <taxon>Cytophagales</taxon>
        <taxon>Hymenobacteraceae</taxon>
        <taxon>Hymenobacter</taxon>
    </lineage>
</organism>
<protein>
    <submittedName>
        <fullName evidence="9">SusD family protein</fullName>
    </submittedName>
</protein>
<name>A0A1I6AY58_HYMAR</name>
<dbReference type="EMBL" id="FOXS01000006">
    <property type="protein sequence ID" value="SFQ73624.1"/>
    <property type="molecule type" value="Genomic_DNA"/>
</dbReference>
<evidence type="ECO:0000256" key="3">
    <source>
        <dbReference type="ARBA" id="ARBA00022729"/>
    </source>
</evidence>
<dbReference type="CDD" id="cd08977">
    <property type="entry name" value="SusD"/>
    <property type="match status" value="1"/>
</dbReference>
<dbReference type="RefSeq" id="WP_092677562.1">
    <property type="nucleotide sequence ID" value="NZ_FOXS01000006.1"/>
</dbReference>
<dbReference type="Gene3D" id="1.25.40.390">
    <property type="match status" value="1"/>
</dbReference>
<evidence type="ECO:0000256" key="5">
    <source>
        <dbReference type="ARBA" id="ARBA00023237"/>
    </source>
</evidence>
<comment type="subcellular location">
    <subcellularLocation>
        <location evidence="1">Cell outer membrane</location>
    </subcellularLocation>
</comment>
<evidence type="ECO:0000259" key="7">
    <source>
        <dbReference type="Pfam" id="PF07980"/>
    </source>
</evidence>
<keyword evidence="5" id="KW-0998">Cell outer membrane</keyword>
<dbReference type="STRING" id="1227077.SAMN04515668_4035"/>
<evidence type="ECO:0000256" key="1">
    <source>
        <dbReference type="ARBA" id="ARBA00004442"/>
    </source>
</evidence>
<evidence type="ECO:0000313" key="10">
    <source>
        <dbReference type="Proteomes" id="UP000199029"/>
    </source>
</evidence>
<keyword evidence="10" id="KW-1185">Reference proteome</keyword>
<evidence type="ECO:0000256" key="4">
    <source>
        <dbReference type="ARBA" id="ARBA00023136"/>
    </source>
</evidence>
<dbReference type="Pfam" id="PF07980">
    <property type="entry name" value="SusD_RagB"/>
    <property type="match status" value="1"/>
</dbReference>
<feature type="chain" id="PRO_5011453752" evidence="6">
    <location>
        <begin position="23"/>
        <end position="478"/>
    </location>
</feature>
<comment type="similarity">
    <text evidence="2">Belongs to the SusD family.</text>
</comment>
<dbReference type="OrthoDB" id="9792139at2"/>